<dbReference type="InterPro" id="IPR013154">
    <property type="entry name" value="ADH-like_N"/>
</dbReference>
<dbReference type="PANTHER" id="PTHR44154">
    <property type="entry name" value="QUINONE OXIDOREDUCTASE"/>
    <property type="match status" value="1"/>
</dbReference>
<dbReference type="CDD" id="cd08253">
    <property type="entry name" value="zeta_crystallin"/>
    <property type="match status" value="1"/>
</dbReference>
<dbReference type="RefSeq" id="WP_253242762.1">
    <property type="nucleotide sequence ID" value="NZ_JAMYJR010000050.1"/>
</dbReference>
<evidence type="ECO:0000313" key="4">
    <source>
        <dbReference type="Proteomes" id="UP001523369"/>
    </source>
</evidence>
<comment type="caution">
    <text evidence="3">The sequence shown here is derived from an EMBL/GenBank/DDBJ whole genome shotgun (WGS) entry which is preliminary data.</text>
</comment>
<dbReference type="Proteomes" id="UP001523369">
    <property type="component" value="Unassembled WGS sequence"/>
</dbReference>
<dbReference type="InterPro" id="IPR036291">
    <property type="entry name" value="NAD(P)-bd_dom_sf"/>
</dbReference>
<dbReference type="EMBL" id="JAMYJR010000050">
    <property type="protein sequence ID" value="MCO8276737.1"/>
    <property type="molecule type" value="Genomic_DNA"/>
</dbReference>
<dbReference type="Gene3D" id="3.90.180.10">
    <property type="entry name" value="Medium-chain alcohol dehydrogenases, catalytic domain"/>
    <property type="match status" value="1"/>
</dbReference>
<accession>A0ABT1E0U0</accession>
<dbReference type="SUPFAM" id="SSF50129">
    <property type="entry name" value="GroES-like"/>
    <property type="match status" value="1"/>
</dbReference>
<proteinExistence type="predicted"/>
<dbReference type="Pfam" id="PF00107">
    <property type="entry name" value="ADH_zinc_N"/>
    <property type="match status" value="1"/>
</dbReference>
<evidence type="ECO:0000259" key="2">
    <source>
        <dbReference type="SMART" id="SM00829"/>
    </source>
</evidence>
<dbReference type="InterPro" id="IPR013149">
    <property type="entry name" value="ADH-like_C"/>
</dbReference>
<name>A0ABT1E0U0_9ACTN</name>
<gene>
    <name evidence="3" type="ORF">M1L60_39770</name>
</gene>
<organism evidence="3 4">
    <name type="scientific">Paractinoplanes aksuensis</name>
    <dbReference type="NCBI Taxonomy" id="2939490"/>
    <lineage>
        <taxon>Bacteria</taxon>
        <taxon>Bacillati</taxon>
        <taxon>Actinomycetota</taxon>
        <taxon>Actinomycetes</taxon>
        <taxon>Micromonosporales</taxon>
        <taxon>Micromonosporaceae</taxon>
        <taxon>Paractinoplanes</taxon>
    </lineage>
</organism>
<dbReference type="InterPro" id="IPR020843">
    <property type="entry name" value="ER"/>
</dbReference>
<protein>
    <submittedName>
        <fullName evidence="3">NADPH:quinone reductase</fullName>
    </submittedName>
</protein>
<dbReference type="PANTHER" id="PTHR44154:SF1">
    <property type="entry name" value="QUINONE OXIDOREDUCTASE"/>
    <property type="match status" value="1"/>
</dbReference>
<dbReference type="SMART" id="SM00829">
    <property type="entry name" value="PKS_ER"/>
    <property type="match status" value="1"/>
</dbReference>
<evidence type="ECO:0000313" key="3">
    <source>
        <dbReference type="EMBL" id="MCO8276737.1"/>
    </source>
</evidence>
<dbReference type="SUPFAM" id="SSF51735">
    <property type="entry name" value="NAD(P)-binding Rossmann-fold domains"/>
    <property type="match status" value="1"/>
</dbReference>
<keyword evidence="1" id="KW-0521">NADP</keyword>
<keyword evidence="4" id="KW-1185">Reference proteome</keyword>
<evidence type="ECO:0000256" key="1">
    <source>
        <dbReference type="ARBA" id="ARBA00022857"/>
    </source>
</evidence>
<reference evidence="3 4" key="1">
    <citation type="submission" date="2022-06" db="EMBL/GenBank/DDBJ databases">
        <title>New Species of the Genus Actinoplanes, ActinopZanes ferrugineus.</title>
        <authorList>
            <person name="Ding P."/>
        </authorList>
    </citation>
    <scope>NUCLEOTIDE SEQUENCE [LARGE SCALE GENOMIC DNA]</scope>
    <source>
        <strain evidence="3 4">TRM88003</strain>
    </source>
</reference>
<dbReference type="InterPro" id="IPR051603">
    <property type="entry name" value="Zinc-ADH_QOR/CCCR"/>
</dbReference>
<dbReference type="Gene3D" id="3.40.50.720">
    <property type="entry name" value="NAD(P)-binding Rossmann-like Domain"/>
    <property type="match status" value="1"/>
</dbReference>
<feature type="domain" description="Enoyl reductase (ER)" evidence="2">
    <location>
        <begin position="13"/>
        <end position="320"/>
    </location>
</feature>
<dbReference type="Pfam" id="PF08240">
    <property type="entry name" value="ADH_N"/>
    <property type="match status" value="1"/>
</dbReference>
<dbReference type="InterPro" id="IPR011032">
    <property type="entry name" value="GroES-like_sf"/>
</dbReference>
<sequence>MMRAAWYDKQGPAAEVLRVGELPVPSPGPGELRVRLHASGIHVGDIGKRQGWWGSTMPYPRVVPHGDGAGVVDAVGPGVDAARVGERVWVYLAQSYRPFGTAAEYTVVPAAHAVPLPAEVPWAQAAGLGIPGITGHRAILADGPVTGKRVLVTGALGAVGRAAIAVARRGGATVIATVRHPDQVEAARATGAHQVVDVSTEDLGQAVGDPVDRIAELAFDRNVDLDEKLLAYGGVIATYATAEAQPRVPYWPLAFKNITVRFLSNDDFPEAANDLAARDLTAALTAGDLRYPIAAELPLDEIVRAHELVENPATAGRVVLTL</sequence>